<comment type="caution">
    <text evidence="7">The sequence shown here is derived from an EMBL/GenBank/DDBJ whole genome shotgun (WGS) entry which is preliminary data.</text>
</comment>
<dbReference type="Gene3D" id="2.60.120.40">
    <property type="match status" value="1"/>
</dbReference>
<evidence type="ECO:0000256" key="3">
    <source>
        <dbReference type="SAM" id="Coils"/>
    </source>
</evidence>
<dbReference type="InterPro" id="IPR001073">
    <property type="entry name" value="C1q_dom"/>
</dbReference>
<protein>
    <submittedName>
        <fullName evidence="7">Uncharacterized protein</fullName>
    </submittedName>
</protein>
<feature type="coiled-coil region" evidence="3">
    <location>
        <begin position="116"/>
        <end position="150"/>
    </location>
</feature>
<dbReference type="Pfam" id="PF00386">
    <property type="entry name" value="C1q"/>
    <property type="match status" value="1"/>
</dbReference>
<proteinExistence type="predicted"/>
<comment type="subcellular location">
    <subcellularLocation>
        <location evidence="1">Secreted</location>
    </subcellularLocation>
</comment>
<feature type="signal peptide" evidence="4">
    <location>
        <begin position="1"/>
        <end position="26"/>
    </location>
</feature>
<dbReference type="SUPFAM" id="SSF49842">
    <property type="entry name" value="TNF-like"/>
    <property type="match status" value="1"/>
</dbReference>
<evidence type="ECO:0000256" key="1">
    <source>
        <dbReference type="ARBA" id="ARBA00004613"/>
    </source>
</evidence>
<dbReference type="SMART" id="SM00110">
    <property type="entry name" value="C1Q"/>
    <property type="match status" value="1"/>
</dbReference>
<dbReference type="GO" id="GO:0031012">
    <property type="term" value="C:extracellular matrix"/>
    <property type="evidence" value="ECO:0007669"/>
    <property type="project" value="TreeGrafter"/>
</dbReference>
<keyword evidence="3" id="KW-0175">Coiled coil</keyword>
<dbReference type="InterPro" id="IPR007110">
    <property type="entry name" value="Ig-like_dom"/>
</dbReference>
<dbReference type="PANTHER" id="PTHR15427:SF2">
    <property type="entry name" value="EMILIN-3"/>
    <property type="match status" value="1"/>
</dbReference>
<organism evidence="7 8">
    <name type="scientific">Littorina saxatilis</name>
    <dbReference type="NCBI Taxonomy" id="31220"/>
    <lineage>
        <taxon>Eukaryota</taxon>
        <taxon>Metazoa</taxon>
        <taxon>Spiralia</taxon>
        <taxon>Lophotrochozoa</taxon>
        <taxon>Mollusca</taxon>
        <taxon>Gastropoda</taxon>
        <taxon>Caenogastropoda</taxon>
        <taxon>Littorinimorpha</taxon>
        <taxon>Littorinoidea</taxon>
        <taxon>Littorinidae</taxon>
        <taxon>Littorina</taxon>
    </lineage>
</organism>
<evidence type="ECO:0000313" key="7">
    <source>
        <dbReference type="EMBL" id="KAK7116313.1"/>
    </source>
</evidence>
<dbReference type="InterPro" id="IPR050392">
    <property type="entry name" value="Collagen/C1q_domain"/>
</dbReference>
<dbReference type="EMBL" id="JBAMIC010000001">
    <property type="protein sequence ID" value="KAK7116313.1"/>
    <property type="molecule type" value="Genomic_DNA"/>
</dbReference>
<dbReference type="InterPro" id="IPR008983">
    <property type="entry name" value="Tumour_necrosis_fac-like_dom"/>
</dbReference>
<dbReference type="Proteomes" id="UP001374579">
    <property type="component" value="Unassembled WGS sequence"/>
</dbReference>
<dbReference type="GO" id="GO:0005576">
    <property type="term" value="C:extracellular region"/>
    <property type="evidence" value="ECO:0007669"/>
    <property type="project" value="UniProtKB-SubCell"/>
</dbReference>
<dbReference type="PANTHER" id="PTHR15427">
    <property type="entry name" value="EMILIN ELASTIN MICROFIBRIL INTERFACE-LOCATED PROTEIN ELASTIN MICROFIBRIL INTERFACER"/>
    <property type="match status" value="1"/>
</dbReference>
<evidence type="ECO:0000313" key="8">
    <source>
        <dbReference type="Proteomes" id="UP001374579"/>
    </source>
</evidence>
<feature type="domain" description="Ig-like" evidence="5">
    <location>
        <begin position="22"/>
        <end position="100"/>
    </location>
</feature>
<feature type="chain" id="PRO_5042992989" evidence="4">
    <location>
        <begin position="27"/>
        <end position="342"/>
    </location>
</feature>
<dbReference type="PROSITE" id="PS50835">
    <property type="entry name" value="IG_LIKE"/>
    <property type="match status" value="1"/>
</dbReference>
<keyword evidence="8" id="KW-1185">Reference proteome</keyword>
<dbReference type="PROSITE" id="PS50871">
    <property type="entry name" value="C1Q"/>
    <property type="match status" value="1"/>
</dbReference>
<name>A0AAN9GPS0_9CAEN</name>
<keyword evidence="4" id="KW-0732">Signal</keyword>
<sequence length="342" mass="37860">MTTSLTVQLLCLILAAFFCDLPATHGALHVIQSDVVMQDQDGHWSLELRCGNFAFLDYPAFDMEWQVPSERTVIESRYKNGHFTLRLSAPVEGGNYTCRIPTNSCDAHCLQENGDLRQASLHVDDVEARLMLLEAQQAALEQDHDVIKDEHTQLRESNASLTTYVLDLEKRTKATLVSLSSRVSVIEPVIVLNNLTGHHIAFHATHLKNDTTPHSGHITMKLSNVLTNQGGCYNTSTGFFMTPFPGTYFFAATTGSYDPNRNADFALIVEGIIIAYSTTRNPGNVEGQVATAHGIVHLKHSQKVFIRAMSQNVDFFSEATSFSGFLLYPDPPNSTAIFPWPG</sequence>
<evidence type="ECO:0000259" key="5">
    <source>
        <dbReference type="PROSITE" id="PS50835"/>
    </source>
</evidence>
<evidence type="ECO:0000256" key="2">
    <source>
        <dbReference type="ARBA" id="ARBA00022525"/>
    </source>
</evidence>
<reference evidence="7 8" key="1">
    <citation type="submission" date="2024-02" db="EMBL/GenBank/DDBJ databases">
        <title>Chromosome-scale genome assembly of the rough periwinkle Littorina saxatilis.</title>
        <authorList>
            <person name="De Jode A."/>
            <person name="Faria R."/>
            <person name="Formenti G."/>
            <person name="Sims Y."/>
            <person name="Smith T.P."/>
            <person name="Tracey A."/>
            <person name="Wood J.M.D."/>
            <person name="Zagrodzka Z.B."/>
            <person name="Johannesson K."/>
            <person name="Butlin R.K."/>
            <person name="Leder E.H."/>
        </authorList>
    </citation>
    <scope>NUCLEOTIDE SEQUENCE [LARGE SCALE GENOMIC DNA]</scope>
    <source>
        <strain evidence="7">Snail1</strain>
        <tissue evidence="7">Muscle</tissue>
    </source>
</reference>
<dbReference type="AlphaFoldDB" id="A0AAN9GPS0"/>
<evidence type="ECO:0000256" key="4">
    <source>
        <dbReference type="SAM" id="SignalP"/>
    </source>
</evidence>
<gene>
    <name evidence="7" type="ORF">V1264_002017</name>
</gene>
<accession>A0AAN9GPS0</accession>
<evidence type="ECO:0000259" key="6">
    <source>
        <dbReference type="PROSITE" id="PS50871"/>
    </source>
</evidence>
<feature type="domain" description="C1q" evidence="6">
    <location>
        <begin position="195"/>
        <end position="333"/>
    </location>
</feature>
<dbReference type="PRINTS" id="PR00007">
    <property type="entry name" value="COMPLEMNTC1Q"/>
</dbReference>
<keyword evidence="2" id="KW-0964">Secreted</keyword>